<dbReference type="EMBL" id="JARJFB010000068">
    <property type="protein sequence ID" value="MEA0970998.1"/>
    <property type="molecule type" value="Genomic_DNA"/>
</dbReference>
<keyword evidence="9" id="KW-0282">Flagellum</keyword>
<gene>
    <name evidence="9" type="ORF">Megvenef_00968</name>
</gene>
<feature type="domain" description="Flagellar basal body rod protein N-terminal" evidence="8">
    <location>
        <begin position="55"/>
        <end position="70"/>
    </location>
</feature>
<accession>A0ABU5NCU6</accession>
<proteinExistence type="inferred from homology"/>
<evidence type="ECO:0000256" key="4">
    <source>
        <dbReference type="ARBA" id="ARBA00023143"/>
    </source>
</evidence>
<comment type="function">
    <text evidence="5">Structural component of flagellum, the bacterial motility apparatus. Part of the rod structure of flagellar basal body.</text>
</comment>
<dbReference type="InterPro" id="IPR006300">
    <property type="entry name" value="FlgB"/>
</dbReference>
<dbReference type="Pfam" id="PF00460">
    <property type="entry name" value="Flg_bb_rod"/>
    <property type="match status" value="1"/>
</dbReference>
<evidence type="ECO:0000256" key="3">
    <source>
        <dbReference type="ARBA" id="ARBA00014376"/>
    </source>
</evidence>
<evidence type="ECO:0000313" key="10">
    <source>
        <dbReference type="Proteomes" id="UP001291687"/>
    </source>
</evidence>
<feature type="chain" id="PRO_5046275597" description="Flagellar basal body rod protein FlgB" evidence="7">
    <location>
        <begin position="19"/>
        <end position="167"/>
    </location>
</feature>
<keyword evidence="4" id="KW-0975">Bacterial flagellum</keyword>
<organism evidence="9 10">
    <name type="scientific">Candidatus Megaera venefica</name>
    <dbReference type="NCBI Taxonomy" id="2055910"/>
    <lineage>
        <taxon>Bacteria</taxon>
        <taxon>Pseudomonadati</taxon>
        <taxon>Pseudomonadota</taxon>
        <taxon>Alphaproteobacteria</taxon>
        <taxon>Rickettsiales</taxon>
        <taxon>Rickettsiaceae</taxon>
        <taxon>Candidatus Megaera</taxon>
    </lineage>
</organism>
<dbReference type="Proteomes" id="UP001291687">
    <property type="component" value="Unassembled WGS sequence"/>
</dbReference>
<dbReference type="NCBIfam" id="TIGR01396">
    <property type="entry name" value="FlgB"/>
    <property type="match status" value="1"/>
</dbReference>
<name>A0ABU5NCU6_9RICK</name>
<evidence type="ECO:0000256" key="1">
    <source>
        <dbReference type="ARBA" id="ARBA00004117"/>
    </source>
</evidence>
<keyword evidence="10" id="KW-1185">Reference proteome</keyword>
<feature type="compositionally biased region" description="Basic and acidic residues" evidence="6">
    <location>
        <begin position="101"/>
        <end position="126"/>
    </location>
</feature>
<protein>
    <recommendedName>
        <fullName evidence="3">Flagellar basal body rod protein FlgB</fullName>
    </recommendedName>
</protein>
<comment type="similarity">
    <text evidence="2">Belongs to the flagella basal body rod proteins family.</text>
</comment>
<reference evidence="9 10" key="1">
    <citation type="submission" date="2023-03" db="EMBL/GenBank/DDBJ databases">
        <title>Host association and intracellularity evolved multiple times independently in the Rickettsiales.</title>
        <authorList>
            <person name="Castelli M."/>
            <person name="Nardi T."/>
            <person name="Gammuto L."/>
            <person name="Bellinzona G."/>
            <person name="Sabaneyeva E."/>
            <person name="Potekhin A."/>
            <person name="Serra V."/>
            <person name="Petroni G."/>
            <person name="Sassera D."/>
        </authorList>
    </citation>
    <scope>NUCLEOTIDE SEQUENCE [LARGE SCALE GENOMIC DNA]</scope>
    <source>
        <strain evidence="9 10">Sr 2-6</strain>
    </source>
</reference>
<evidence type="ECO:0000256" key="7">
    <source>
        <dbReference type="SAM" id="SignalP"/>
    </source>
</evidence>
<feature type="region of interest" description="Disordered" evidence="6">
    <location>
        <begin position="101"/>
        <end position="133"/>
    </location>
</feature>
<keyword evidence="9" id="KW-0969">Cilium</keyword>
<dbReference type="PANTHER" id="PTHR30435:SF12">
    <property type="entry name" value="FLAGELLAR BASAL BODY ROD PROTEIN FLGB"/>
    <property type="match status" value="1"/>
</dbReference>
<evidence type="ECO:0000256" key="6">
    <source>
        <dbReference type="SAM" id="MobiDB-lite"/>
    </source>
</evidence>
<evidence type="ECO:0000256" key="5">
    <source>
        <dbReference type="ARBA" id="ARBA00024934"/>
    </source>
</evidence>
<comment type="subcellular location">
    <subcellularLocation>
        <location evidence="1">Bacterial flagellum basal body</location>
    </subcellularLocation>
</comment>
<dbReference type="RefSeq" id="WP_322776896.1">
    <property type="nucleotide sequence ID" value="NZ_JARJFB010000068.1"/>
</dbReference>
<comment type="caution">
    <text evidence="9">The sequence shown here is derived from an EMBL/GenBank/DDBJ whole genome shotgun (WGS) entry which is preliminary data.</text>
</comment>
<dbReference type="InterPro" id="IPR001444">
    <property type="entry name" value="Flag_bb_rod_N"/>
</dbReference>
<evidence type="ECO:0000259" key="8">
    <source>
        <dbReference type="Pfam" id="PF00460"/>
    </source>
</evidence>
<evidence type="ECO:0000256" key="2">
    <source>
        <dbReference type="ARBA" id="ARBA00009677"/>
    </source>
</evidence>
<keyword evidence="7" id="KW-0732">Signal</keyword>
<evidence type="ECO:0000313" key="9">
    <source>
        <dbReference type="EMBL" id="MEA0970998.1"/>
    </source>
</evidence>
<keyword evidence="9" id="KW-0966">Cell projection</keyword>
<dbReference type="PANTHER" id="PTHR30435">
    <property type="entry name" value="FLAGELLAR PROTEIN"/>
    <property type="match status" value="1"/>
</dbReference>
<sequence length="167" mass="18610">MKRLLTVLIIMIASHAFAESGQRMALLRPEQKAAKQHQTKDLFKSYLEISAYRNKVLSQNLANINTPGYKADEVSMPESLDELSGEGKTTHNVQMKITSERHMAGSKSKEGKFTSQKLKDPDEIKKNGNNVSLRQQMTKLSQNKTDYAAAVKGYATTNSLFSSVLSK</sequence>
<feature type="signal peptide" evidence="7">
    <location>
        <begin position="1"/>
        <end position="18"/>
    </location>
</feature>